<dbReference type="STRING" id="51028.A0A0N4V2C4"/>
<organism evidence="4">
    <name type="scientific">Enterobius vermicularis</name>
    <name type="common">Human pinworm</name>
    <dbReference type="NCBI Taxonomy" id="51028"/>
    <lineage>
        <taxon>Eukaryota</taxon>
        <taxon>Metazoa</taxon>
        <taxon>Ecdysozoa</taxon>
        <taxon>Nematoda</taxon>
        <taxon>Chromadorea</taxon>
        <taxon>Rhabditida</taxon>
        <taxon>Spirurina</taxon>
        <taxon>Oxyuridomorpha</taxon>
        <taxon>Oxyuroidea</taxon>
        <taxon>Oxyuridae</taxon>
        <taxon>Enterobius</taxon>
    </lineage>
</organism>
<proteinExistence type="predicted"/>
<reference evidence="4" key="1">
    <citation type="submission" date="2017-02" db="UniProtKB">
        <authorList>
            <consortium name="WormBaseParasite"/>
        </authorList>
    </citation>
    <scope>IDENTIFICATION</scope>
</reference>
<dbReference type="Proteomes" id="UP000274131">
    <property type="component" value="Unassembled WGS sequence"/>
</dbReference>
<evidence type="ECO:0000313" key="4">
    <source>
        <dbReference type="WBParaSite" id="EVEC_0000414201-mRNA-1"/>
    </source>
</evidence>
<dbReference type="WBParaSite" id="EVEC_0000414201-mRNA-1">
    <property type="protein sequence ID" value="EVEC_0000414201-mRNA-1"/>
    <property type="gene ID" value="EVEC_0000414201"/>
</dbReference>
<evidence type="ECO:0000313" key="2">
    <source>
        <dbReference type="EMBL" id="VDD88781.1"/>
    </source>
</evidence>
<gene>
    <name evidence="2" type="ORF">EVEC_LOCUS3850</name>
</gene>
<keyword evidence="3" id="KW-1185">Reference proteome</keyword>
<evidence type="ECO:0000256" key="1">
    <source>
        <dbReference type="SAM" id="MobiDB-lite"/>
    </source>
</evidence>
<name>A0A0N4V2C4_ENTVE</name>
<dbReference type="EMBL" id="UXUI01007700">
    <property type="protein sequence ID" value="VDD88781.1"/>
    <property type="molecule type" value="Genomic_DNA"/>
</dbReference>
<feature type="region of interest" description="Disordered" evidence="1">
    <location>
        <begin position="1"/>
        <end position="39"/>
    </location>
</feature>
<dbReference type="OrthoDB" id="79871at2759"/>
<dbReference type="AlphaFoldDB" id="A0A0N4V2C4"/>
<feature type="compositionally biased region" description="Basic and acidic residues" evidence="1">
    <location>
        <begin position="9"/>
        <end position="24"/>
    </location>
</feature>
<evidence type="ECO:0000313" key="3">
    <source>
        <dbReference type="Proteomes" id="UP000274131"/>
    </source>
</evidence>
<reference evidence="2 3" key="2">
    <citation type="submission" date="2018-10" db="EMBL/GenBank/DDBJ databases">
        <authorList>
            <consortium name="Pathogen Informatics"/>
        </authorList>
    </citation>
    <scope>NUCLEOTIDE SEQUENCE [LARGE SCALE GENOMIC DNA]</scope>
</reference>
<protein>
    <submittedName>
        <fullName evidence="4">TBD domain-containing protein</fullName>
    </submittedName>
</protein>
<accession>A0A0N4V2C4</accession>
<sequence length="116" mass="13340">MRAFLTPKELQEHFDTHDSQREVPVDEASSSPSFSSCNAGYPTDAESYYNLESEVNELKHLLDDEKRYSCELKKELDRLHEVTANQTNLPKEEVPYLVQQIQVLEAGKSMGMQFNN</sequence>